<accession>A0A6S7FP02</accession>
<dbReference type="AlphaFoldDB" id="A0A6S7FP02"/>
<evidence type="ECO:0000313" key="2">
    <source>
        <dbReference type="EMBL" id="CAB3977709.1"/>
    </source>
</evidence>
<feature type="compositionally biased region" description="Polar residues" evidence="1">
    <location>
        <begin position="38"/>
        <end position="55"/>
    </location>
</feature>
<organism evidence="2 3">
    <name type="scientific">Paramuricea clavata</name>
    <name type="common">Red gorgonian</name>
    <name type="synonym">Violescent sea-whip</name>
    <dbReference type="NCBI Taxonomy" id="317549"/>
    <lineage>
        <taxon>Eukaryota</taxon>
        <taxon>Metazoa</taxon>
        <taxon>Cnidaria</taxon>
        <taxon>Anthozoa</taxon>
        <taxon>Octocorallia</taxon>
        <taxon>Malacalcyonacea</taxon>
        <taxon>Plexauridae</taxon>
        <taxon>Paramuricea</taxon>
    </lineage>
</organism>
<sequence>MYSLEPSDTDQSIAGLDIEQSDTEHFELLEPSPKRLNVSESCANDQLHSSPENYCSSSSDSDDLDEKLRADLAEWVNAYQIKHNAADRLLKILKESGHPSLPGSTRTLTKTARYVPSTQKSGMDYVYFPVKEELMQQFLRYPKAVTEKATTLELSLNIDGLPLFKSSSNTLWPILCGIMNVEPVTVFPVAMTYGRSKPTNLEFLQDTIDDLNVLLNDGLDIGERVIPISIRCIVCDAPAKALVKGTKLYSGYFGCDKCCQRGEWFGRIIYPDTRNLELRTDTSFRDQSNDDHHRTDSPFCQMPIDMVDKFPVDYMHQLCLGVMKKLLLIWMRGNRDVKISARQVEEISQKLIGLKSAMPSSFARKPRSLSDIDRWKATEFRQFLLYTGKIVLDGILKTDLYAHFMSLSIASRILVSPTLVQTHWKYASDLLVYFVEKGRDLYGREFLVYNVHSMLHLASQAKEFGGLDSCSSFPFENYMQKLKRVVRSGKNPIAQLTKRLSELRTIKIPEKVFEQHCARSQIMPSYSKTVSPAKFYRKQAIVMRMETPSISVEFTNIYVPCSTHLVIPESLEFIEQTVAVHESNCYHQSLLHKKQ</sequence>
<proteinExistence type="predicted"/>
<reference evidence="2" key="1">
    <citation type="submission" date="2020-04" db="EMBL/GenBank/DDBJ databases">
        <authorList>
            <person name="Alioto T."/>
            <person name="Alioto T."/>
            <person name="Gomez Garrido J."/>
        </authorList>
    </citation>
    <scope>NUCLEOTIDE SEQUENCE</scope>
    <source>
        <strain evidence="2">A484AB</strain>
    </source>
</reference>
<dbReference type="Proteomes" id="UP001152795">
    <property type="component" value="Unassembled WGS sequence"/>
</dbReference>
<gene>
    <name evidence="2" type="ORF">PACLA_8A065384</name>
</gene>
<dbReference type="OrthoDB" id="3263820at2759"/>
<protein>
    <submittedName>
        <fullName evidence="2">Uncharacterized protein</fullName>
    </submittedName>
</protein>
<keyword evidence="3" id="KW-1185">Reference proteome</keyword>
<comment type="caution">
    <text evidence="2">The sequence shown here is derived from an EMBL/GenBank/DDBJ whole genome shotgun (WGS) entry which is preliminary data.</text>
</comment>
<name>A0A6S7FP02_PARCT</name>
<dbReference type="EMBL" id="CACRXK020000064">
    <property type="protein sequence ID" value="CAB3977709.1"/>
    <property type="molecule type" value="Genomic_DNA"/>
</dbReference>
<feature type="region of interest" description="Disordered" evidence="1">
    <location>
        <begin position="29"/>
        <end position="61"/>
    </location>
</feature>
<evidence type="ECO:0000256" key="1">
    <source>
        <dbReference type="SAM" id="MobiDB-lite"/>
    </source>
</evidence>
<evidence type="ECO:0000313" key="3">
    <source>
        <dbReference type="Proteomes" id="UP001152795"/>
    </source>
</evidence>
<dbReference type="PANTHER" id="PTHR33053">
    <property type="entry name" value="PROTEIN, PUTATIVE-RELATED"/>
    <property type="match status" value="1"/>
</dbReference>